<name>A0A0C9XZ53_9AGAR</name>
<organism evidence="1 2">
    <name type="scientific">Laccaria amethystina LaAM-08-1</name>
    <dbReference type="NCBI Taxonomy" id="1095629"/>
    <lineage>
        <taxon>Eukaryota</taxon>
        <taxon>Fungi</taxon>
        <taxon>Dikarya</taxon>
        <taxon>Basidiomycota</taxon>
        <taxon>Agaricomycotina</taxon>
        <taxon>Agaricomycetes</taxon>
        <taxon>Agaricomycetidae</taxon>
        <taxon>Agaricales</taxon>
        <taxon>Agaricineae</taxon>
        <taxon>Hydnangiaceae</taxon>
        <taxon>Laccaria</taxon>
    </lineage>
</organism>
<dbReference type="AlphaFoldDB" id="A0A0C9XZ53"/>
<protein>
    <submittedName>
        <fullName evidence="1">Uncharacterized protein</fullName>
    </submittedName>
</protein>
<dbReference type="EMBL" id="KN838585">
    <property type="protein sequence ID" value="KIK02967.1"/>
    <property type="molecule type" value="Genomic_DNA"/>
</dbReference>
<evidence type="ECO:0000313" key="1">
    <source>
        <dbReference type="EMBL" id="KIK02967.1"/>
    </source>
</evidence>
<keyword evidence="2" id="KW-1185">Reference proteome</keyword>
<accession>A0A0C9XZ53</accession>
<reference evidence="2" key="2">
    <citation type="submission" date="2015-01" db="EMBL/GenBank/DDBJ databases">
        <title>Evolutionary Origins and Diversification of the Mycorrhizal Mutualists.</title>
        <authorList>
            <consortium name="DOE Joint Genome Institute"/>
            <consortium name="Mycorrhizal Genomics Consortium"/>
            <person name="Kohler A."/>
            <person name="Kuo A."/>
            <person name="Nagy L.G."/>
            <person name="Floudas D."/>
            <person name="Copeland A."/>
            <person name="Barry K.W."/>
            <person name="Cichocki N."/>
            <person name="Veneault-Fourrey C."/>
            <person name="LaButti K."/>
            <person name="Lindquist E.A."/>
            <person name="Lipzen A."/>
            <person name="Lundell T."/>
            <person name="Morin E."/>
            <person name="Murat C."/>
            <person name="Riley R."/>
            <person name="Ohm R."/>
            <person name="Sun H."/>
            <person name="Tunlid A."/>
            <person name="Henrissat B."/>
            <person name="Grigoriev I.V."/>
            <person name="Hibbett D.S."/>
            <person name="Martin F."/>
        </authorList>
    </citation>
    <scope>NUCLEOTIDE SEQUENCE [LARGE SCALE GENOMIC DNA]</scope>
    <source>
        <strain evidence="2">LaAM-08-1</strain>
    </source>
</reference>
<reference evidence="1 2" key="1">
    <citation type="submission" date="2014-04" db="EMBL/GenBank/DDBJ databases">
        <authorList>
            <consortium name="DOE Joint Genome Institute"/>
            <person name="Kuo A."/>
            <person name="Kohler A."/>
            <person name="Nagy L.G."/>
            <person name="Floudas D."/>
            <person name="Copeland A."/>
            <person name="Barry K.W."/>
            <person name="Cichocki N."/>
            <person name="Veneault-Fourrey C."/>
            <person name="LaButti K."/>
            <person name="Lindquist E.A."/>
            <person name="Lipzen A."/>
            <person name="Lundell T."/>
            <person name="Morin E."/>
            <person name="Murat C."/>
            <person name="Sun H."/>
            <person name="Tunlid A."/>
            <person name="Henrissat B."/>
            <person name="Grigoriev I.V."/>
            <person name="Hibbett D.S."/>
            <person name="Martin F."/>
            <person name="Nordberg H.P."/>
            <person name="Cantor M.N."/>
            <person name="Hua S.X."/>
        </authorList>
    </citation>
    <scope>NUCLEOTIDE SEQUENCE [LARGE SCALE GENOMIC DNA]</scope>
    <source>
        <strain evidence="1 2">LaAM-08-1</strain>
    </source>
</reference>
<sequence>MITTPIRNSPVTRSNPLWPEATPSTEALKHIAQIQFAIEEPEGINLPIVSKNVFEPLDEQKWEHYKYVPKSIMFPISQLIWRRSMLCEIWTSKQVKLPLLKQYIKYHDILLNKIWDEVDGIRGIFPQDWAPPTIIHWARLEFYAGRHSESHVNAWKKENGTLPEFVPGGWQTFSKTVLSSTFPGAAVMKDLCWSWECVPPREKGEICGKTCGWLVLESMQETQGNISHLKFDITGVDLAVKGPVGHKIKLIP</sequence>
<proteinExistence type="predicted"/>
<evidence type="ECO:0000313" key="2">
    <source>
        <dbReference type="Proteomes" id="UP000054477"/>
    </source>
</evidence>
<dbReference type="Proteomes" id="UP000054477">
    <property type="component" value="Unassembled WGS sequence"/>
</dbReference>
<dbReference type="HOGENOM" id="CLU_1102941_0_0_1"/>
<gene>
    <name evidence="1" type="ORF">K443DRAFT_677127</name>
</gene>
<dbReference type="OrthoDB" id="10322675at2759"/>